<dbReference type="HOGENOM" id="CLU_143365_2_0_7"/>
<gene>
    <name evidence="1" type="ordered locus">Desal_2861</name>
</gene>
<dbReference type="eggNOG" id="ENOG5033458">
    <property type="taxonomic scope" value="Bacteria"/>
</dbReference>
<dbReference type="OrthoDB" id="583572at2"/>
<dbReference type="AlphaFoldDB" id="C6C042"/>
<name>C6C042_MARSD</name>
<organism evidence="1 2">
    <name type="scientific">Maridesulfovibrio salexigens (strain ATCC 14822 / DSM 2638 / NCIMB 8403 / VKM B-1763)</name>
    <name type="common">Desulfovibrio salexigens</name>
    <dbReference type="NCBI Taxonomy" id="526222"/>
    <lineage>
        <taxon>Bacteria</taxon>
        <taxon>Pseudomonadati</taxon>
        <taxon>Thermodesulfobacteriota</taxon>
        <taxon>Desulfovibrionia</taxon>
        <taxon>Desulfovibrionales</taxon>
        <taxon>Desulfovibrionaceae</taxon>
        <taxon>Maridesulfovibrio</taxon>
    </lineage>
</organism>
<dbReference type="STRING" id="526222.Desal_2861"/>
<dbReference type="Proteomes" id="UP000002601">
    <property type="component" value="Chromosome"/>
</dbReference>
<sequence>MTKDCSTSYEQKKITLRDPDNKSTAIVKLESNSDIKFDVIDFDGCLMKEKTACDFVVTTEHNEALYVELKGSDLKHAYAQIEAAAVHFKKDHSNHKKTGIISFSGKFGTPKTKTTLNALDRNLKKKFSLTIVREKSPLTYKFKTK</sequence>
<evidence type="ECO:0000313" key="2">
    <source>
        <dbReference type="Proteomes" id="UP000002601"/>
    </source>
</evidence>
<proteinExistence type="predicted"/>
<evidence type="ECO:0000313" key="1">
    <source>
        <dbReference type="EMBL" id="ACS80913.1"/>
    </source>
</evidence>
<dbReference type="RefSeq" id="WP_015852729.1">
    <property type="nucleotide sequence ID" value="NC_012881.1"/>
</dbReference>
<reference evidence="1 2" key="1">
    <citation type="submission" date="2009-06" db="EMBL/GenBank/DDBJ databases">
        <title>Complete sequence of Desulfovibrio salexigens DSM 2638.</title>
        <authorList>
            <consortium name="US DOE Joint Genome Institute"/>
            <person name="Lucas S."/>
            <person name="Copeland A."/>
            <person name="Lapidus A."/>
            <person name="Glavina del Rio T."/>
            <person name="Tice H."/>
            <person name="Bruce D."/>
            <person name="Goodwin L."/>
            <person name="Pitluck S."/>
            <person name="Munk A.C."/>
            <person name="Brettin T."/>
            <person name="Detter J.C."/>
            <person name="Han C."/>
            <person name="Tapia R."/>
            <person name="Larimer F."/>
            <person name="Land M."/>
            <person name="Hauser L."/>
            <person name="Kyrpides N."/>
            <person name="Anderson I."/>
            <person name="Wall J.D."/>
            <person name="Arkin A.P."/>
            <person name="Dehal P."/>
            <person name="Chivian D."/>
            <person name="Giles B."/>
            <person name="Hazen T.C."/>
        </authorList>
    </citation>
    <scope>NUCLEOTIDE SEQUENCE [LARGE SCALE GENOMIC DNA]</scope>
    <source>
        <strain evidence="2">ATCC 14822 / DSM 2638 / NCIMB 8403 / VKM B-1763</strain>
    </source>
</reference>
<accession>C6C042</accession>
<dbReference type="KEGG" id="dsa:Desal_2861"/>
<keyword evidence="2" id="KW-1185">Reference proteome</keyword>
<protein>
    <submittedName>
        <fullName evidence="1">Uncharacterized protein</fullName>
    </submittedName>
</protein>
<dbReference type="EMBL" id="CP001649">
    <property type="protein sequence ID" value="ACS80913.1"/>
    <property type="molecule type" value="Genomic_DNA"/>
</dbReference>